<reference evidence="1 3" key="1">
    <citation type="submission" date="2017-11" db="EMBL/GenBank/DDBJ databases">
        <title>The genome of Rhizophagus clarus HR1 reveals common genetic basis of auxotrophy among arbuscular mycorrhizal fungi.</title>
        <authorList>
            <person name="Kobayashi Y."/>
        </authorList>
    </citation>
    <scope>NUCLEOTIDE SEQUENCE [LARGE SCALE GENOMIC DNA]</scope>
    <source>
        <strain evidence="1 3">HR1</strain>
    </source>
</reference>
<dbReference type="Proteomes" id="UP000615446">
    <property type="component" value="Unassembled WGS sequence"/>
</dbReference>
<evidence type="ECO:0000313" key="1">
    <source>
        <dbReference type="EMBL" id="GBB93422.1"/>
    </source>
</evidence>
<dbReference type="EMBL" id="BEXD01001302">
    <property type="protein sequence ID" value="GBB93422.1"/>
    <property type="molecule type" value="Genomic_DNA"/>
</dbReference>
<protein>
    <submittedName>
        <fullName evidence="1">Uncharacterized protein</fullName>
    </submittedName>
</protein>
<sequence>MNAKEIAPKNKFQLFQELSCDTKTLDKTAMVNPYFQNTSVFSKIIMIIGQVGFTSQDIANTVKKSDEAKRIKWITKEDMKFKKYKVDHKLEDLPLNIEQSMESLPKAEKIVISDEELN</sequence>
<organism evidence="1 3">
    <name type="scientific">Rhizophagus clarus</name>
    <dbReference type="NCBI Taxonomy" id="94130"/>
    <lineage>
        <taxon>Eukaryota</taxon>
        <taxon>Fungi</taxon>
        <taxon>Fungi incertae sedis</taxon>
        <taxon>Mucoromycota</taxon>
        <taxon>Glomeromycotina</taxon>
        <taxon>Glomeromycetes</taxon>
        <taxon>Glomerales</taxon>
        <taxon>Glomeraceae</taxon>
        <taxon>Rhizophagus</taxon>
    </lineage>
</organism>
<proteinExistence type="predicted"/>
<reference evidence="2" key="2">
    <citation type="submission" date="2019-10" db="EMBL/GenBank/DDBJ databases">
        <title>Conservation and host-specific expression of non-tandemly repeated heterogenous ribosome RNA gene in arbuscular mycorrhizal fungi.</title>
        <authorList>
            <person name="Maeda T."/>
            <person name="Kobayashi Y."/>
            <person name="Nakagawa T."/>
            <person name="Ezawa T."/>
            <person name="Yamaguchi K."/>
            <person name="Bino T."/>
            <person name="Nishimoto Y."/>
            <person name="Shigenobu S."/>
            <person name="Kawaguchi M."/>
        </authorList>
    </citation>
    <scope>NUCLEOTIDE SEQUENCE</scope>
    <source>
        <strain evidence="2">HR1</strain>
    </source>
</reference>
<dbReference type="EMBL" id="BLAL01000169">
    <property type="protein sequence ID" value="GES87500.1"/>
    <property type="molecule type" value="Genomic_DNA"/>
</dbReference>
<dbReference type="Proteomes" id="UP000247702">
    <property type="component" value="Unassembled WGS sequence"/>
</dbReference>
<evidence type="ECO:0000313" key="2">
    <source>
        <dbReference type="EMBL" id="GES87500.1"/>
    </source>
</evidence>
<evidence type="ECO:0000313" key="3">
    <source>
        <dbReference type="Proteomes" id="UP000247702"/>
    </source>
</evidence>
<accession>A0A2Z6QXW7</accession>
<name>A0A2Z6QXW7_9GLOM</name>
<comment type="caution">
    <text evidence="1">The sequence shown here is derived from an EMBL/GenBank/DDBJ whole genome shotgun (WGS) entry which is preliminary data.</text>
</comment>
<dbReference type="AlphaFoldDB" id="A0A2Z6QXW7"/>
<keyword evidence="3" id="KW-1185">Reference proteome</keyword>
<gene>
    <name evidence="2" type="ORF">RCL2_001449100</name>
    <name evidence="1" type="ORF">RclHR1_02170003</name>
</gene>